<keyword evidence="1" id="KW-0132">Cell division</keyword>
<dbReference type="PANTHER" id="PTHR13255">
    <property type="entry name" value="ATAXIN-10"/>
    <property type="match status" value="1"/>
</dbReference>
<evidence type="ECO:0000259" key="3">
    <source>
        <dbReference type="Pfam" id="PF09759"/>
    </source>
</evidence>
<dbReference type="GO" id="GO:0051301">
    <property type="term" value="P:cell division"/>
    <property type="evidence" value="ECO:0007669"/>
    <property type="project" value="UniProtKB-KW"/>
</dbReference>
<dbReference type="EMBL" id="JBDFQZ010000001">
    <property type="protein sequence ID" value="KAK9758012.1"/>
    <property type="molecule type" value="Genomic_DNA"/>
</dbReference>
<keyword evidence="5" id="KW-1185">Reference proteome</keyword>
<evidence type="ECO:0000256" key="1">
    <source>
        <dbReference type="ARBA" id="ARBA00022618"/>
    </source>
</evidence>
<gene>
    <name evidence="4" type="ORF">RND81_01G200600</name>
</gene>
<keyword evidence="2" id="KW-0131">Cell cycle</keyword>
<dbReference type="InterPro" id="IPR051374">
    <property type="entry name" value="Ataxin-10/CTR86_families"/>
</dbReference>
<name>A0AAW1NH77_SAPOF</name>
<evidence type="ECO:0000313" key="5">
    <source>
        <dbReference type="Proteomes" id="UP001443914"/>
    </source>
</evidence>
<protein>
    <recommendedName>
        <fullName evidence="3">Ataxin-10 domain-containing protein</fullName>
    </recommendedName>
</protein>
<evidence type="ECO:0000313" key="4">
    <source>
        <dbReference type="EMBL" id="KAK9758012.1"/>
    </source>
</evidence>
<dbReference type="AlphaFoldDB" id="A0AAW1NH77"/>
<dbReference type="InterPro" id="IPR016024">
    <property type="entry name" value="ARM-type_fold"/>
</dbReference>
<dbReference type="InterPro" id="IPR019156">
    <property type="entry name" value="Ataxin-10_domain"/>
</dbReference>
<dbReference type="PANTHER" id="PTHR13255:SF0">
    <property type="entry name" value="ATAXIN-10"/>
    <property type="match status" value="1"/>
</dbReference>
<dbReference type="Proteomes" id="UP001443914">
    <property type="component" value="Unassembled WGS sequence"/>
</dbReference>
<sequence>MDTTLCRELNIPEDVLQLILRTSKSSTLTESFQTLTVTSRSDEGRSDLASKGIFRAVLQLVQSVASQPAHHLLLLSLRLLRNLCAGEEANQNMFIELNGVDVVSGVINSLEFDCDDSGYGVIRAALQVLANISLAGEKHQCAIWDRLFPDVFLKIARIRRRETCDPLSMIIYTCSDGSSELFAELCTNPGLAIIAEIARTASEVGFGEDWLKLLISRICLEESYFPVLFDMLSENFASENSGDAESRDSHFTSSQAYLLRMISEILNERLKEIRVSTDFALYILGIFETAVKAVDFHTRGQSGLPTGSSSVDVFGYSLIILRDTCAQDSSVVADSKTQVDEVVNTLISKGFLDLLLSLLRELELPSSIRRTMRQDGGETVTNELPRVCPYKGFRRDVVAVIGNCLYRRKHVQDEIRQKNGVIILLQQCVLDEDNPFLREWGIWCAKNLLEGNAENEQVVAGLEMQGAVDVPQLAEIGLRAEVDPNTGRARLVNIT</sequence>
<accession>A0AAW1NH77</accession>
<dbReference type="Pfam" id="PF09759">
    <property type="entry name" value="Atx10homo_assoc"/>
    <property type="match status" value="1"/>
</dbReference>
<comment type="caution">
    <text evidence="4">The sequence shown here is derived from an EMBL/GenBank/DDBJ whole genome shotgun (WGS) entry which is preliminary data.</text>
</comment>
<dbReference type="InterPro" id="IPR011989">
    <property type="entry name" value="ARM-like"/>
</dbReference>
<proteinExistence type="predicted"/>
<dbReference type="Gene3D" id="1.25.10.10">
    <property type="entry name" value="Leucine-rich Repeat Variant"/>
    <property type="match status" value="2"/>
</dbReference>
<feature type="domain" description="Ataxin-10" evidence="3">
    <location>
        <begin position="393"/>
        <end position="491"/>
    </location>
</feature>
<dbReference type="GO" id="GO:0005829">
    <property type="term" value="C:cytosol"/>
    <property type="evidence" value="ECO:0007669"/>
    <property type="project" value="TreeGrafter"/>
</dbReference>
<dbReference type="SUPFAM" id="SSF48371">
    <property type="entry name" value="ARM repeat"/>
    <property type="match status" value="1"/>
</dbReference>
<evidence type="ECO:0000256" key="2">
    <source>
        <dbReference type="ARBA" id="ARBA00023306"/>
    </source>
</evidence>
<organism evidence="4 5">
    <name type="scientific">Saponaria officinalis</name>
    <name type="common">Common soapwort</name>
    <name type="synonym">Lychnis saponaria</name>
    <dbReference type="NCBI Taxonomy" id="3572"/>
    <lineage>
        <taxon>Eukaryota</taxon>
        <taxon>Viridiplantae</taxon>
        <taxon>Streptophyta</taxon>
        <taxon>Embryophyta</taxon>
        <taxon>Tracheophyta</taxon>
        <taxon>Spermatophyta</taxon>
        <taxon>Magnoliopsida</taxon>
        <taxon>eudicotyledons</taxon>
        <taxon>Gunneridae</taxon>
        <taxon>Pentapetalae</taxon>
        <taxon>Caryophyllales</taxon>
        <taxon>Caryophyllaceae</taxon>
        <taxon>Caryophylleae</taxon>
        <taxon>Saponaria</taxon>
    </lineage>
</organism>
<reference evidence="4" key="1">
    <citation type="submission" date="2024-03" db="EMBL/GenBank/DDBJ databases">
        <title>WGS assembly of Saponaria officinalis var. Norfolk2.</title>
        <authorList>
            <person name="Jenkins J."/>
            <person name="Shu S."/>
            <person name="Grimwood J."/>
            <person name="Barry K."/>
            <person name="Goodstein D."/>
            <person name="Schmutz J."/>
            <person name="Leebens-Mack J."/>
            <person name="Osbourn A."/>
        </authorList>
    </citation>
    <scope>NUCLEOTIDE SEQUENCE [LARGE SCALE GENOMIC DNA]</scope>
    <source>
        <strain evidence="4">JIC</strain>
    </source>
</reference>